<keyword evidence="1" id="KW-0472">Membrane</keyword>
<proteinExistence type="predicted"/>
<evidence type="ECO:0000313" key="3">
    <source>
        <dbReference type="Proteomes" id="UP000265618"/>
    </source>
</evidence>
<gene>
    <name evidence="2" type="ORF">KIPB_002012</name>
</gene>
<sequence>MQVLTAIQTLLPFSIACALIVFIYGVCLRFRHTRQQRAIAAANASRGTTRHRGQVSLTSPNGRLNSPVVSMRRSMEGSLSWTLMMSMFLIEFLLDGTWLLATHNRLCPYTGYIDYALAELLMLVLVAMCVTSSLLILRPSSYKRIGTTRSSPVAMRAILVCMVLLAVTVATLAVQTGAFGSSETSQCWFDTTQNDPSPVLVWFDYPNVVLTTISLGFMLVAVIGVGRKGQTPDQGYLAAALVANNLPYCLCYTVSEACFLVFNLIPTSDTVGVALMAVGCLRGVLMALIYIVTQVREARLKAAAEARRHVVVRSWA</sequence>
<keyword evidence="3" id="KW-1185">Reference proteome</keyword>
<dbReference type="AlphaFoldDB" id="A0A9K3GFV8"/>
<feature type="transmembrane region" description="Helical" evidence="1">
    <location>
        <begin position="246"/>
        <end position="265"/>
    </location>
</feature>
<organism evidence="2 3">
    <name type="scientific">Kipferlia bialata</name>
    <dbReference type="NCBI Taxonomy" id="797122"/>
    <lineage>
        <taxon>Eukaryota</taxon>
        <taxon>Metamonada</taxon>
        <taxon>Carpediemonas-like organisms</taxon>
        <taxon>Kipferlia</taxon>
    </lineage>
</organism>
<dbReference type="EMBL" id="BDIP01000308">
    <property type="protein sequence ID" value="GIQ81105.1"/>
    <property type="molecule type" value="Genomic_DNA"/>
</dbReference>
<evidence type="ECO:0000256" key="1">
    <source>
        <dbReference type="SAM" id="Phobius"/>
    </source>
</evidence>
<feature type="transmembrane region" description="Helical" evidence="1">
    <location>
        <begin position="112"/>
        <end position="137"/>
    </location>
</feature>
<dbReference type="Proteomes" id="UP000265618">
    <property type="component" value="Unassembled WGS sequence"/>
</dbReference>
<feature type="transmembrane region" description="Helical" evidence="1">
    <location>
        <begin position="199"/>
        <end position="225"/>
    </location>
</feature>
<protein>
    <submittedName>
        <fullName evidence="2">Uncharacterized protein</fullName>
    </submittedName>
</protein>
<keyword evidence="1" id="KW-0812">Transmembrane</keyword>
<feature type="transmembrane region" description="Helical" evidence="1">
    <location>
        <begin position="157"/>
        <end position="179"/>
    </location>
</feature>
<dbReference type="Gene3D" id="1.20.1070.10">
    <property type="entry name" value="Rhodopsin 7-helix transmembrane proteins"/>
    <property type="match status" value="1"/>
</dbReference>
<evidence type="ECO:0000313" key="2">
    <source>
        <dbReference type="EMBL" id="GIQ81105.1"/>
    </source>
</evidence>
<feature type="transmembrane region" description="Helical" evidence="1">
    <location>
        <begin position="6"/>
        <end position="27"/>
    </location>
</feature>
<feature type="transmembrane region" description="Helical" evidence="1">
    <location>
        <begin position="79"/>
        <end position="100"/>
    </location>
</feature>
<accession>A0A9K3GFV8</accession>
<comment type="caution">
    <text evidence="2">The sequence shown here is derived from an EMBL/GenBank/DDBJ whole genome shotgun (WGS) entry which is preliminary data.</text>
</comment>
<keyword evidence="1" id="KW-1133">Transmembrane helix</keyword>
<feature type="transmembrane region" description="Helical" evidence="1">
    <location>
        <begin position="271"/>
        <end position="292"/>
    </location>
</feature>
<reference evidence="2 3" key="1">
    <citation type="journal article" date="2018" name="PLoS ONE">
        <title>The draft genome of Kipferlia bialata reveals reductive genome evolution in fornicate parasites.</title>
        <authorList>
            <person name="Tanifuji G."/>
            <person name="Takabayashi S."/>
            <person name="Kume K."/>
            <person name="Takagi M."/>
            <person name="Nakayama T."/>
            <person name="Kamikawa R."/>
            <person name="Inagaki Y."/>
            <person name="Hashimoto T."/>
        </authorList>
    </citation>
    <scope>NUCLEOTIDE SEQUENCE [LARGE SCALE GENOMIC DNA]</scope>
    <source>
        <strain evidence="2">NY0173</strain>
    </source>
</reference>
<name>A0A9K3GFV8_9EUKA</name>